<reference evidence="5 6" key="1">
    <citation type="submission" date="2015-12" db="EMBL/GenBank/DDBJ databases">
        <title>Genome comparisons provide insights into the role of secondary metabolites in the pathogenic phase of the Photorhabdus life cycle.</title>
        <authorList>
            <person name="Tobias N.J."/>
            <person name="Mishra B."/>
            <person name="Gupta D.K."/>
            <person name="Thines M."/>
            <person name="Stinear T.P."/>
            <person name="Bode H.B."/>
        </authorList>
    </citation>
    <scope>NUCLEOTIDE SEQUENCE [LARGE SCALE GENOMIC DNA]</scope>
    <source>
        <strain evidence="5 6">PB68.1</strain>
    </source>
</reference>
<comment type="caution">
    <text evidence="5">The sequence shown here is derived from an EMBL/GenBank/DDBJ whole genome shotgun (WGS) entry which is preliminary data.</text>
</comment>
<dbReference type="SUPFAM" id="SSF46894">
    <property type="entry name" value="C-terminal effector domain of the bipartite response regulators"/>
    <property type="match status" value="1"/>
</dbReference>
<dbReference type="InterPro" id="IPR000792">
    <property type="entry name" value="Tscrpt_reg_LuxR_C"/>
</dbReference>
<proteinExistence type="predicted"/>
<dbReference type="PANTHER" id="PTHR44688">
    <property type="entry name" value="DNA-BINDING TRANSCRIPTIONAL ACTIVATOR DEVR_DOSR"/>
    <property type="match status" value="1"/>
</dbReference>
<evidence type="ECO:0000313" key="5">
    <source>
        <dbReference type="EMBL" id="OCQ51401.1"/>
    </source>
</evidence>
<sequence>MKKFNNIDISLQVINTMQQSDEPWGIKDQNSCFIYVNQALKHLENVPDSFNYEGLFDDEIPWSGAEFAKEFIIHDKTVMEKGERICSLETHMFGKDKFLSSYFQEKFPLYNDENECIGILFHGWKAQDFSLTRLFHGKLPASIMFQPPTDLFTQREWDVIFLSLQKYTSKQMGKILNISYRTVEVHMSRIYKKIGVSSSYQLEEYCRTNDFDLYVPERFVHPESRMFVQNSKIKMELL</sequence>
<evidence type="ECO:0000256" key="2">
    <source>
        <dbReference type="ARBA" id="ARBA00023125"/>
    </source>
</evidence>
<dbReference type="CDD" id="cd06170">
    <property type="entry name" value="LuxR_C_like"/>
    <property type="match status" value="1"/>
</dbReference>
<dbReference type="SMART" id="SM00421">
    <property type="entry name" value="HTH_LUXR"/>
    <property type="match status" value="1"/>
</dbReference>
<dbReference type="InterPro" id="IPR036388">
    <property type="entry name" value="WH-like_DNA-bd_sf"/>
</dbReference>
<protein>
    <submittedName>
        <fullName evidence="5">Bacterial regulatory protein, luxR family</fullName>
    </submittedName>
</protein>
<feature type="domain" description="HTH luxR-type" evidence="4">
    <location>
        <begin position="148"/>
        <end position="210"/>
    </location>
</feature>
<dbReference type="PATRIC" id="fig|286156.4.peg.3890"/>
<keyword evidence="2" id="KW-0238">DNA-binding</keyword>
<dbReference type="RefSeq" id="WP_065824117.1">
    <property type="nucleotide sequence ID" value="NZ_CAWMQZ010000136.1"/>
</dbReference>
<dbReference type="GO" id="GO:0003677">
    <property type="term" value="F:DNA binding"/>
    <property type="evidence" value="ECO:0007669"/>
    <property type="project" value="UniProtKB-KW"/>
</dbReference>
<dbReference type="Gene3D" id="1.10.10.10">
    <property type="entry name" value="Winged helix-like DNA-binding domain superfamily/Winged helix DNA-binding domain"/>
    <property type="match status" value="1"/>
</dbReference>
<dbReference type="Proteomes" id="UP000093476">
    <property type="component" value="Unassembled WGS sequence"/>
</dbReference>
<dbReference type="PROSITE" id="PS50043">
    <property type="entry name" value="HTH_LUXR_2"/>
    <property type="match status" value="1"/>
</dbReference>
<dbReference type="GO" id="GO:0006355">
    <property type="term" value="P:regulation of DNA-templated transcription"/>
    <property type="evidence" value="ECO:0007669"/>
    <property type="project" value="InterPro"/>
</dbReference>
<dbReference type="InterPro" id="IPR016032">
    <property type="entry name" value="Sig_transdc_resp-reg_C-effctor"/>
</dbReference>
<name>A0A1C0U0F3_9GAMM</name>
<evidence type="ECO:0000256" key="1">
    <source>
        <dbReference type="ARBA" id="ARBA00023015"/>
    </source>
</evidence>
<dbReference type="EMBL" id="LOMY01000136">
    <property type="protein sequence ID" value="OCQ51401.1"/>
    <property type="molecule type" value="Genomic_DNA"/>
</dbReference>
<accession>A0A1C0U0F3</accession>
<evidence type="ECO:0000313" key="6">
    <source>
        <dbReference type="Proteomes" id="UP000093476"/>
    </source>
</evidence>
<organism evidence="5 6">
    <name type="scientific">Photorhabdus australis subsp. thailandensis</name>
    <dbReference type="NCBI Taxonomy" id="2805096"/>
    <lineage>
        <taxon>Bacteria</taxon>
        <taxon>Pseudomonadati</taxon>
        <taxon>Pseudomonadota</taxon>
        <taxon>Gammaproteobacteria</taxon>
        <taxon>Enterobacterales</taxon>
        <taxon>Morganellaceae</taxon>
        <taxon>Photorhabdus</taxon>
    </lineage>
</organism>
<dbReference type="AlphaFoldDB" id="A0A1C0U0F3"/>
<dbReference type="STRING" id="286156.Ppb6_03402"/>
<dbReference type="Pfam" id="PF08448">
    <property type="entry name" value="PAS_4"/>
    <property type="match status" value="1"/>
</dbReference>
<dbReference type="PANTHER" id="PTHR44688:SF16">
    <property type="entry name" value="DNA-BINDING TRANSCRIPTIONAL ACTIVATOR DEVR_DOSR"/>
    <property type="match status" value="1"/>
</dbReference>
<keyword evidence="3" id="KW-0804">Transcription</keyword>
<keyword evidence="6" id="KW-1185">Reference proteome</keyword>
<gene>
    <name evidence="5" type="ORF">Ppb6_03402</name>
</gene>
<dbReference type="Pfam" id="PF00196">
    <property type="entry name" value="GerE"/>
    <property type="match status" value="1"/>
</dbReference>
<keyword evidence="1" id="KW-0805">Transcription regulation</keyword>
<dbReference type="InterPro" id="IPR013656">
    <property type="entry name" value="PAS_4"/>
</dbReference>
<evidence type="ECO:0000256" key="3">
    <source>
        <dbReference type="ARBA" id="ARBA00023163"/>
    </source>
</evidence>
<evidence type="ECO:0000259" key="4">
    <source>
        <dbReference type="PROSITE" id="PS50043"/>
    </source>
</evidence>